<evidence type="ECO:0008006" key="4">
    <source>
        <dbReference type="Google" id="ProtNLM"/>
    </source>
</evidence>
<keyword evidence="1" id="KW-0812">Transmembrane</keyword>
<reference evidence="3" key="1">
    <citation type="journal article" date="2019" name="Int. J. Syst. Evol. Microbiol.">
        <title>The Global Catalogue of Microorganisms (GCM) 10K type strain sequencing project: providing services to taxonomists for standard genome sequencing and annotation.</title>
        <authorList>
            <consortium name="The Broad Institute Genomics Platform"/>
            <consortium name="The Broad Institute Genome Sequencing Center for Infectious Disease"/>
            <person name="Wu L."/>
            <person name="Ma J."/>
        </authorList>
    </citation>
    <scope>NUCLEOTIDE SEQUENCE [LARGE SCALE GENOMIC DNA]</scope>
    <source>
        <strain evidence="3">JCM 17979</strain>
    </source>
</reference>
<comment type="caution">
    <text evidence="2">The sequence shown here is derived from an EMBL/GenBank/DDBJ whole genome shotgun (WGS) entry which is preliminary data.</text>
</comment>
<keyword evidence="1" id="KW-0472">Membrane</keyword>
<proteinExistence type="predicted"/>
<feature type="transmembrane region" description="Helical" evidence="1">
    <location>
        <begin position="117"/>
        <end position="140"/>
    </location>
</feature>
<feature type="transmembrane region" description="Helical" evidence="1">
    <location>
        <begin position="152"/>
        <end position="174"/>
    </location>
</feature>
<dbReference type="Proteomes" id="UP001500928">
    <property type="component" value="Unassembled WGS sequence"/>
</dbReference>
<sequence length="175" mass="17335">MTDLFGTPTPGPGRDPGPIGKVVLVLLWAALGVMPIVLSYGDLQLATGAVGTPGTLTVEQCTDLGEGRYDCSGRFTPADGSPAVAVDASPDSSAGDVTPAQLTPEGDRAVKNGTAGVLAALTLPALGVMVLAFLPAIALWGFGSRRSKRPAVLVGVGVAVVGAIGVVVGLVAAYA</sequence>
<keyword evidence="1" id="KW-1133">Transmembrane helix</keyword>
<dbReference type="RefSeq" id="WP_345411288.1">
    <property type="nucleotide sequence ID" value="NZ_BAABHO010000005.1"/>
</dbReference>
<gene>
    <name evidence="2" type="ORF">GCM10023200_09520</name>
</gene>
<organism evidence="2 3">
    <name type="scientific">Actinomycetospora chlora</name>
    <dbReference type="NCBI Taxonomy" id="663608"/>
    <lineage>
        <taxon>Bacteria</taxon>
        <taxon>Bacillati</taxon>
        <taxon>Actinomycetota</taxon>
        <taxon>Actinomycetes</taxon>
        <taxon>Pseudonocardiales</taxon>
        <taxon>Pseudonocardiaceae</taxon>
        <taxon>Actinomycetospora</taxon>
    </lineage>
</organism>
<evidence type="ECO:0000313" key="3">
    <source>
        <dbReference type="Proteomes" id="UP001500928"/>
    </source>
</evidence>
<dbReference type="EMBL" id="BAABHO010000005">
    <property type="protein sequence ID" value="GAA4778604.1"/>
    <property type="molecule type" value="Genomic_DNA"/>
</dbReference>
<evidence type="ECO:0000256" key="1">
    <source>
        <dbReference type="SAM" id="Phobius"/>
    </source>
</evidence>
<keyword evidence="3" id="KW-1185">Reference proteome</keyword>
<accession>A0ABP9ACK0</accession>
<protein>
    <recommendedName>
        <fullName evidence="4">DUF4190 domain-containing protein</fullName>
    </recommendedName>
</protein>
<evidence type="ECO:0000313" key="2">
    <source>
        <dbReference type="EMBL" id="GAA4778604.1"/>
    </source>
</evidence>
<feature type="transmembrane region" description="Helical" evidence="1">
    <location>
        <begin position="22"/>
        <end position="41"/>
    </location>
</feature>
<name>A0ABP9ACK0_9PSEU</name>